<keyword evidence="1" id="KW-0472">Membrane</keyword>
<dbReference type="AlphaFoldDB" id="A0AAP8MD97"/>
<dbReference type="KEGG" id="hja:BST95_05400"/>
<feature type="signal peptide" evidence="2">
    <location>
        <begin position="1"/>
        <end position="19"/>
    </location>
</feature>
<dbReference type="RefSeq" id="WP_084198460.1">
    <property type="nucleotide sequence ID" value="NZ_BMYL01000003.1"/>
</dbReference>
<dbReference type="EMBL" id="PKUR01000003">
    <property type="protein sequence ID" value="PLW85703.1"/>
    <property type="molecule type" value="Genomic_DNA"/>
</dbReference>
<name>A0AAP8MD97_9GAMM</name>
<organism evidence="3 4">
    <name type="scientific">Halioglobus japonicus</name>
    <dbReference type="NCBI Taxonomy" id="930805"/>
    <lineage>
        <taxon>Bacteria</taxon>
        <taxon>Pseudomonadati</taxon>
        <taxon>Pseudomonadota</taxon>
        <taxon>Gammaproteobacteria</taxon>
        <taxon>Cellvibrionales</taxon>
        <taxon>Halieaceae</taxon>
        <taxon>Halioglobus</taxon>
    </lineage>
</organism>
<keyword evidence="1" id="KW-0812">Transmembrane</keyword>
<proteinExistence type="predicted"/>
<protein>
    <recommendedName>
        <fullName evidence="5">PEP-CTERM sorting domain-containing protein</fullName>
    </recommendedName>
</protein>
<evidence type="ECO:0000256" key="2">
    <source>
        <dbReference type="SAM" id="SignalP"/>
    </source>
</evidence>
<feature type="transmembrane region" description="Helical" evidence="1">
    <location>
        <begin position="192"/>
        <end position="212"/>
    </location>
</feature>
<keyword evidence="2" id="KW-0732">Signal</keyword>
<dbReference type="Proteomes" id="UP000235162">
    <property type="component" value="Unassembled WGS sequence"/>
</dbReference>
<evidence type="ECO:0000313" key="4">
    <source>
        <dbReference type="Proteomes" id="UP000235162"/>
    </source>
</evidence>
<keyword evidence="1" id="KW-1133">Transmembrane helix</keyword>
<evidence type="ECO:0000313" key="3">
    <source>
        <dbReference type="EMBL" id="PLW85703.1"/>
    </source>
</evidence>
<evidence type="ECO:0008006" key="5">
    <source>
        <dbReference type="Google" id="ProtNLM"/>
    </source>
</evidence>
<feature type="chain" id="PRO_5043038904" description="PEP-CTERM sorting domain-containing protein" evidence="2">
    <location>
        <begin position="20"/>
        <end position="229"/>
    </location>
</feature>
<reference evidence="3 4" key="1">
    <citation type="submission" date="2018-01" db="EMBL/GenBank/DDBJ databases">
        <title>The draft genome sequence of Halioglobus japonicus S1-36.</title>
        <authorList>
            <person name="Du Z.-J."/>
            <person name="Shi M.-J."/>
        </authorList>
    </citation>
    <scope>NUCLEOTIDE SEQUENCE [LARGE SCALE GENOMIC DNA]</scope>
    <source>
        <strain evidence="3 4">S1-36</strain>
    </source>
</reference>
<accession>A0AAP8MD97</accession>
<evidence type="ECO:0000256" key="1">
    <source>
        <dbReference type="SAM" id="Phobius"/>
    </source>
</evidence>
<keyword evidence="4" id="KW-1185">Reference proteome</keyword>
<gene>
    <name evidence="3" type="ORF">C0029_13950</name>
</gene>
<comment type="caution">
    <text evidence="3">The sequence shown here is derived from an EMBL/GenBank/DDBJ whole genome shotgun (WGS) entry which is preliminary data.</text>
</comment>
<sequence>MQRKWMSLLSLTVSFNVMADFDEYEDRAAFLAAAGHTIQEDFNSVVTNTDFFPDPVRLPSGLTLVADGENNFIDASIKDDETDVNGTTSVAFFTGQLNMDTNARILLPEPITAFGAQFAALQDSGERTRFQLRLGDVVVATLTPPTGGSDGFSNRFYGFVADAGETFDSIWLVRLENDAFAMDDVAFSGKPAPVPVLSAPFALLLVGILAAVGQRRIGQLEKLDEGCLD</sequence>